<organism evidence="2 3">
    <name type="scientific">Streptacidiphilus fuscans</name>
    <dbReference type="NCBI Taxonomy" id="2789292"/>
    <lineage>
        <taxon>Bacteria</taxon>
        <taxon>Bacillati</taxon>
        <taxon>Actinomycetota</taxon>
        <taxon>Actinomycetes</taxon>
        <taxon>Kitasatosporales</taxon>
        <taxon>Streptomycetaceae</taxon>
        <taxon>Streptacidiphilus</taxon>
    </lineage>
</organism>
<evidence type="ECO:0000259" key="1">
    <source>
        <dbReference type="Pfam" id="PF07045"/>
    </source>
</evidence>
<dbReference type="RefSeq" id="WP_196194855.1">
    <property type="nucleotide sequence ID" value="NZ_JADPRT010000006.1"/>
</dbReference>
<evidence type="ECO:0000313" key="3">
    <source>
        <dbReference type="Proteomes" id="UP000657385"/>
    </source>
</evidence>
<gene>
    <name evidence="2" type="ORF">I2501_16800</name>
</gene>
<dbReference type="PANTHER" id="PTHR41521:SF4">
    <property type="entry name" value="BLR0684 PROTEIN"/>
    <property type="match status" value="1"/>
</dbReference>
<comment type="caution">
    <text evidence="2">The sequence shown here is derived from an EMBL/GenBank/DDBJ whole genome shotgun (WGS) entry which is preliminary data.</text>
</comment>
<dbReference type="SUPFAM" id="SSF54909">
    <property type="entry name" value="Dimeric alpha+beta barrel"/>
    <property type="match status" value="1"/>
</dbReference>
<dbReference type="AlphaFoldDB" id="A0A931B3Q6"/>
<dbReference type="InterPro" id="IPR011008">
    <property type="entry name" value="Dimeric_a/b-barrel"/>
</dbReference>
<accession>A0A931B3Q6</accession>
<evidence type="ECO:0000313" key="2">
    <source>
        <dbReference type="EMBL" id="MBF9069686.1"/>
    </source>
</evidence>
<dbReference type="Gene3D" id="3.30.70.100">
    <property type="match status" value="1"/>
</dbReference>
<feature type="domain" description="DUF1330" evidence="1">
    <location>
        <begin position="2"/>
        <end position="97"/>
    </location>
</feature>
<sequence>MTAYALALVHSVEFGPEIVEYLQRIDATLDPFGGRFVVHGGNAELLEGSWDDIRDVILIEFPDDTNLRAWYASPAYQEILPLRTRNMNATAVILTGVPAGYRGVDSLDH</sequence>
<reference evidence="2" key="1">
    <citation type="submission" date="2020-11" db="EMBL/GenBank/DDBJ databases">
        <title>Isolation and identification of active actinomycetes.</title>
        <authorList>
            <person name="Yu B."/>
        </authorList>
    </citation>
    <scope>NUCLEOTIDE SEQUENCE</scope>
    <source>
        <strain evidence="2">NEAU-YB345</strain>
    </source>
</reference>
<dbReference type="EMBL" id="JADPRT010000006">
    <property type="protein sequence ID" value="MBF9069686.1"/>
    <property type="molecule type" value="Genomic_DNA"/>
</dbReference>
<dbReference type="Proteomes" id="UP000657385">
    <property type="component" value="Unassembled WGS sequence"/>
</dbReference>
<name>A0A931B3Q6_9ACTN</name>
<keyword evidence="3" id="KW-1185">Reference proteome</keyword>
<dbReference type="Pfam" id="PF07045">
    <property type="entry name" value="DUF1330"/>
    <property type="match status" value="1"/>
</dbReference>
<dbReference type="PANTHER" id="PTHR41521">
    <property type="match status" value="1"/>
</dbReference>
<protein>
    <submittedName>
        <fullName evidence="2">DUF1330 domain-containing protein</fullName>
    </submittedName>
</protein>
<dbReference type="InterPro" id="IPR010753">
    <property type="entry name" value="DUF1330"/>
</dbReference>
<proteinExistence type="predicted"/>